<evidence type="ECO:0000256" key="5">
    <source>
        <dbReference type="ARBA" id="ARBA00047606"/>
    </source>
</evidence>
<keyword evidence="4 6" id="KW-0808">Transferase</keyword>
<evidence type="ECO:0000313" key="8">
    <source>
        <dbReference type="EMBL" id="VFU49657.1"/>
    </source>
</evidence>
<dbReference type="EC" id="2.4.1.-" evidence="7"/>
<evidence type="ECO:0000256" key="4">
    <source>
        <dbReference type="ARBA" id="ARBA00022679"/>
    </source>
</evidence>
<evidence type="ECO:0000256" key="6">
    <source>
        <dbReference type="RuleBase" id="RU003718"/>
    </source>
</evidence>
<accession>A0A6N2M7A1</accession>
<comment type="pathway">
    <text evidence="1">Pigment biosynthesis; anthocyanin biosynthesis.</text>
</comment>
<dbReference type="PANTHER" id="PTHR48047:SF164">
    <property type="entry name" value="GLYCOSYLTRANSFERASE"/>
    <property type="match status" value="1"/>
</dbReference>
<dbReference type="GO" id="GO:0047213">
    <property type="term" value="F:anthocyanidin 3-O-glucosyltransferase activity"/>
    <property type="evidence" value="ECO:0007669"/>
    <property type="project" value="UniProtKB-EC"/>
</dbReference>
<evidence type="ECO:0000256" key="3">
    <source>
        <dbReference type="ARBA" id="ARBA00022676"/>
    </source>
</evidence>
<dbReference type="FunFam" id="3.40.50.2000:FF:000107">
    <property type="entry name" value="Glycosyltransferase"/>
    <property type="match status" value="1"/>
</dbReference>
<keyword evidence="3 6" id="KW-0328">Glycosyltransferase</keyword>
<dbReference type="InterPro" id="IPR035595">
    <property type="entry name" value="UDP_glycos_trans_CS"/>
</dbReference>
<dbReference type="SUPFAM" id="SSF53756">
    <property type="entry name" value="UDP-Glycosyltransferase/glycogen phosphorylase"/>
    <property type="match status" value="1"/>
</dbReference>
<dbReference type="Gene3D" id="3.40.50.2000">
    <property type="entry name" value="Glycogen Phosphorylase B"/>
    <property type="match status" value="2"/>
</dbReference>
<dbReference type="InterPro" id="IPR002213">
    <property type="entry name" value="UDP_glucos_trans"/>
</dbReference>
<gene>
    <name evidence="8" type="ORF">SVIM_LOCUS327495</name>
</gene>
<evidence type="ECO:0000256" key="7">
    <source>
        <dbReference type="RuleBase" id="RU362057"/>
    </source>
</evidence>
<name>A0A6N2M7A1_SALVM</name>
<dbReference type="GO" id="GO:0009718">
    <property type="term" value="P:anthocyanin-containing compound biosynthetic process"/>
    <property type="evidence" value="ECO:0007669"/>
    <property type="project" value="UniProtKB-UniPathway"/>
</dbReference>
<comment type="catalytic activity">
    <reaction evidence="5">
        <text>an anthocyanidin + UDP-alpha-D-glucose + H(+) = an anthocyanidin 3-O-beta-D-glucoside + UDP</text>
        <dbReference type="Rhea" id="RHEA:20093"/>
        <dbReference type="ChEBI" id="CHEBI:15378"/>
        <dbReference type="ChEBI" id="CHEBI:16307"/>
        <dbReference type="ChEBI" id="CHEBI:58223"/>
        <dbReference type="ChEBI" id="CHEBI:58885"/>
        <dbReference type="ChEBI" id="CHEBI:143576"/>
        <dbReference type="EC" id="2.4.1.115"/>
    </reaction>
</comment>
<protein>
    <recommendedName>
        <fullName evidence="7">Glycosyltransferase</fullName>
        <ecNumber evidence="7">2.4.1.-</ecNumber>
    </recommendedName>
</protein>
<dbReference type="EMBL" id="CAADRP010001708">
    <property type="protein sequence ID" value="VFU49657.1"/>
    <property type="molecule type" value="Genomic_DNA"/>
</dbReference>
<evidence type="ECO:0000256" key="1">
    <source>
        <dbReference type="ARBA" id="ARBA00004935"/>
    </source>
</evidence>
<dbReference type="AlphaFoldDB" id="A0A6N2M7A1"/>
<sequence>MPAKMPSSDIFQGSIGSSDSKYHVILFPFMSKGHTFPLLDLARLLLRRPDFIVTVFTTSGNHSFIANSLSDTTAFIIDLPFPQNVPQIPAGVESTDQLPSMSLFAPFALSTKLMQPDFEKAIETLPPVSFMVSDGFLWWTLDSAIKFGFPRLVSYGMCIYSCCLSKAVAERRLLFGPESDDELITLPQFPWIKVTRNDFDSPFTDSEPSGPLFELNMASLIAAINSYGTISNSFYELEPTFADHWNKESGNKAWCVGPLCLVDAPRAEREPHEKPAWIKWLDQKLEQGRSVLYVAFGSQVYISPQQLKEIAIGLKESSVNFLWVTRAKELELGGEFELEERIGDRGIVVREWVDQREILMHRSVSGFLSHCGWNSVLESICAGVPILAWPMMAEQPLNARMVAEEIRVGLRVETCNGSVRGFVKREGLKKMVEELMEGEMGKEVRKNVEEYGELARKAMEVGGGSSWRTLDALVNDLTCAERGTR</sequence>
<evidence type="ECO:0000256" key="2">
    <source>
        <dbReference type="ARBA" id="ARBA00009995"/>
    </source>
</evidence>
<dbReference type="PROSITE" id="PS00375">
    <property type="entry name" value="UDPGT"/>
    <property type="match status" value="1"/>
</dbReference>
<reference evidence="8" key="1">
    <citation type="submission" date="2019-03" db="EMBL/GenBank/DDBJ databases">
        <authorList>
            <person name="Mank J."/>
            <person name="Almeida P."/>
        </authorList>
    </citation>
    <scope>NUCLEOTIDE SEQUENCE</scope>
    <source>
        <strain evidence="8">78183</strain>
    </source>
</reference>
<comment type="similarity">
    <text evidence="2 6">Belongs to the UDP-glycosyltransferase family.</text>
</comment>
<dbReference type="UniPathway" id="UPA00009"/>
<proteinExistence type="inferred from homology"/>
<organism evidence="8">
    <name type="scientific">Salix viminalis</name>
    <name type="common">Common osier</name>
    <name type="synonym">Basket willow</name>
    <dbReference type="NCBI Taxonomy" id="40686"/>
    <lineage>
        <taxon>Eukaryota</taxon>
        <taxon>Viridiplantae</taxon>
        <taxon>Streptophyta</taxon>
        <taxon>Embryophyta</taxon>
        <taxon>Tracheophyta</taxon>
        <taxon>Spermatophyta</taxon>
        <taxon>Magnoliopsida</taxon>
        <taxon>eudicotyledons</taxon>
        <taxon>Gunneridae</taxon>
        <taxon>Pentapetalae</taxon>
        <taxon>rosids</taxon>
        <taxon>fabids</taxon>
        <taxon>Malpighiales</taxon>
        <taxon>Salicaceae</taxon>
        <taxon>Saliceae</taxon>
        <taxon>Salix</taxon>
    </lineage>
</organism>
<dbReference type="Pfam" id="PF00201">
    <property type="entry name" value="UDPGT"/>
    <property type="match status" value="1"/>
</dbReference>
<dbReference type="PANTHER" id="PTHR48047">
    <property type="entry name" value="GLYCOSYLTRANSFERASE"/>
    <property type="match status" value="1"/>
</dbReference>
<dbReference type="CDD" id="cd03784">
    <property type="entry name" value="GT1_Gtf-like"/>
    <property type="match status" value="1"/>
</dbReference>